<organism evidence="1 2">
    <name type="scientific">Spirosoma arboris</name>
    <dbReference type="NCBI Taxonomy" id="2682092"/>
    <lineage>
        <taxon>Bacteria</taxon>
        <taxon>Pseudomonadati</taxon>
        <taxon>Bacteroidota</taxon>
        <taxon>Cytophagia</taxon>
        <taxon>Cytophagales</taxon>
        <taxon>Cytophagaceae</taxon>
        <taxon>Spirosoma</taxon>
    </lineage>
</organism>
<dbReference type="EMBL" id="WPIN01000015">
    <property type="protein sequence ID" value="MVM34387.1"/>
    <property type="molecule type" value="Genomic_DNA"/>
</dbReference>
<evidence type="ECO:0000313" key="1">
    <source>
        <dbReference type="EMBL" id="MVM34387.1"/>
    </source>
</evidence>
<gene>
    <name evidence="1" type="ORF">GO755_30425</name>
</gene>
<keyword evidence="2" id="KW-1185">Reference proteome</keyword>
<sequence>MFDETLISLLAQVDKYFAETPKDVIDKELKAIDAMQFSGPSAKEYFASFHSQFQASPAQSEYIKFEPEPTAFILGTASFLLDTCRATTGMHPWLKRGSAKRKEKAVLALSPMADLPAVGIETYNTLHVDSMGIFGALSAEGDVYTNRLKDLSHVR</sequence>
<protein>
    <submittedName>
        <fullName evidence="1">Uncharacterized protein</fullName>
    </submittedName>
</protein>
<name>A0A7K1SKQ4_9BACT</name>
<dbReference type="RefSeq" id="WP_157589207.1">
    <property type="nucleotide sequence ID" value="NZ_WPIN01000015.1"/>
</dbReference>
<accession>A0A7K1SKQ4</accession>
<evidence type="ECO:0000313" key="2">
    <source>
        <dbReference type="Proteomes" id="UP000436006"/>
    </source>
</evidence>
<dbReference type="Proteomes" id="UP000436006">
    <property type="component" value="Unassembled WGS sequence"/>
</dbReference>
<proteinExistence type="predicted"/>
<comment type="caution">
    <text evidence="1">The sequence shown here is derived from an EMBL/GenBank/DDBJ whole genome shotgun (WGS) entry which is preliminary data.</text>
</comment>
<reference evidence="1 2" key="1">
    <citation type="submission" date="2019-12" db="EMBL/GenBank/DDBJ databases">
        <title>Spirosoma sp. HMF4905 genome sequencing and assembly.</title>
        <authorList>
            <person name="Kang H."/>
            <person name="Cha I."/>
            <person name="Kim H."/>
            <person name="Joh K."/>
        </authorList>
    </citation>
    <scope>NUCLEOTIDE SEQUENCE [LARGE SCALE GENOMIC DNA]</scope>
    <source>
        <strain evidence="1 2">HMF4905</strain>
    </source>
</reference>
<dbReference type="AlphaFoldDB" id="A0A7K1SKQ4"/>